<evidence type="ECO:0000313" key="2">
    <source>
        <dbReference type="EMBL" id="CAF4298722.1"/>
    </source>
</evidence>
<name>A0A8S2TPL5_9BILA</name>
<reference evidence="2" key="1">
    <citation type="submission" date="2021-02" db="EMBL/GenBank/DDBJ databases">
        <authorList>
            <person name="Nowell W R."/>
        </authorList>
    </citation>
    <scope>NUCLEOTIDE SEQUENCE</scope>
</reference>
<dbReference type="EMBL" id="CAJOBH010016261">
    <property type="protein sequence ID" value="CAF4192426.1"/>
    <property type="molecule type" value="Genomic_DNA"/>
</dbReference>
<dbReference type="AlphaFoldDB" id="A0A8S2TPL5"/>
<feature type="non-terminal residue" evidence="2">
    <location>
        <position position="1"/>
    </location>
</feature>
<accession>A0A8S2TPL5</accession>
<comment type="caution">
    <text evidence="2">The sequence shown here is derived from an EMBL/GenBank/DDBJ whole genome shotgun (WGS) entry which is preliminary data.</text>
</comment>
<evidence type="ECO:0000313" key="1">
    <source>
        <dbReference type="EMBL" id="CAF4192426.1"/>
    </source>
</evidence>
<evidence type="ECO:0000313" key="3">
    <source>
        <dbReference type="Proteomes" id="UP000676336"/>
    </source>
</evidence>
<proteinExistence type="predicted"/>
<protein>
    <submittedName>
        <fullName evidence="2">Uncharacterized protein</fullName>
    </submittedName>
</protein>
<dbReference type="EMBL" id="CAJOBI010035827">
    <property type="protein sequence ID" value="CAF4298722.1"/>
    <property type="molecule type" value="Genomic_DNA"/>
</dbReference>
<dbReference type="Proteomes" id="UP000681967">
    <property type="component" value="Unassembled WGS sequence"/>
</dbReference>
<dbReference type="Proteomes" id="UP000676336">
    <property type="component" value="Unassembled WGS sequence"/>
</dbReference>
<sequence length="58" mass="6778">IATESDLWIWGGYYPANDNQPERMFQELWRYNFALRRWTLETTTGDGPTLTLASHSSI</sequence>
<gene>
    <name evidence="1" type="ORF">BYL167_LOCUS23298</name>
    <name evidence="2" type="ORF">SMN809_LOCUS26001</name>
</gene>
<organism evidence="2 3">
    <name type="scientific">Rotaria magnacalcarata</name>
    <dbReference type="NCBI Taxonomy" id="392030"/>
    <lineage>
        <taxon>Eukaryota</taxon>
        <taxon>Metazoa</taxon>
        <taxon>Spiralia</taxon>
        <taxon>Gnathifera</taxon>
        <taxon>Rotifera</taxon>
        <taxon>Eurotatoria</taxon>
        <taxon>Bdelloidea</taxon>
        <taxon>Philodinida</taxon>
        <taxon>Philodinidae</taxon>
        <taxon>Rotaria</taxon>
    </lineage>
</organism>